<protein>
    <submittedName>
        <fullName evidence="1">Uncharacterized protein</fullName>
    </submittedName>
</protein>
<evidence type="ECO:0000313" key="1">
    <source>
        <dbReference type="EMBL" id="JAP89020.1"/>
    </source>
</evidence>
<gene>
    <name evidence="1" type="ORF">TPC1_31485</name>
</gene>
<sequence length="347" mass="40375">NKYFDSIINNDLKVFQNMLKKGRTNYEKRDTICQNLTGLLSSIRLNRVEFIDLLLEHELDMKTKSQITVQNVAGQLFQVAKNTNPMQLAILMGRLEILKKIHAYIIKHRQVIRNLTEPNDDGLNNVHMLIMCQSKEIFQFLHESKLCIELKELKPQKINPFIFAIENNCAEVIELLLSYGRAYTYKEVLKETMLKEISELFEILNKKLVDPNVDQNKLAKIRKMVVDFTYDKIPAHIVKDIKNMKQAENTDTTTTQTEVEFKPKAISKHTPQIEENQFRKSIPDVVLENSIIRKTLPNSFFEESDVKSQLPEAKTVIHIQNESRSVSTFNLQQLQVQPHIDHLSENE</sequence>
<name>A0A146JWM5_9EUKA</name>
<dbReference type="InterPro" id="IPR036770">
    <property type="entry name" value="Ankyrin_rpt-contain_sf"/>
</dbReference>
<dbReference type="EMBL" id="GDID01007586">
    <property type="protein sequence ID" value="JAP89020.1"/>
    <property type="molecule type" value="Transcribed_RNA"/>
</dbReference>
<proteinExistence type="predicted"/>
<dbReference type="Gene3D" id="1.25.40.20">
    <property type="entry name" value="Ankyrin repeat-containing domain"/>
    <property type="match status" value="1"/>
</dbReference>
<dbReference type="AlphaFoldDB" id="A0A146JWM5"/>
<accession>A0A146JWM5</accession>
<dbReference type="SUPFAM" id="SSF48403">
    <property type="entry name" value="Ankyrin repeat"/>
    <property type="match status" value="1"/>
</dbReference>
<organism evidence="1">
    <name type="scientific">Trepomonas sp. PC1</name>
    <dbReference type="NCBI Taxonomy" id="1076344"/>
    <lineage>
        <taxon>Eukaryota</taxon>
        <taxon>Metamonada</taxon>
        <taxon>Diplomonadida</taxon>
        <taxon>Hexamitidae</taxon>
        <taxon>Hexamitinae</taxon>
        <taxon>Trepomonas</taxon>
    </lineage>
</organism>
<feature type="non-terminal residue" evidence="1">
    <location>
        <position position="1"/>
    </location>
</feature>
<reference evidence="1" key="1">
    <citation type="submission" date="2015-07" db="EMBL/GenBank/DDBJ databases">
        <title>Adaptation to a free-living lifestyle via gene acquisitions in the diplomonad Trepomonas sp. PC1.</title>
        <authorList>
            <person name="Xu F."/>
            <person name="Jerlstrom-Hultqvist J."/>
            <person name="Kolisko M."/>
            <person name="Simpson A.G.B."/>
            <person name="Roger A.J."/>
            <person name="Svard S.G."/>
            <person name="Andersson J.O."/>
        </authorList>
    </citation>
    <scope>NUCLEOTIDE SEQUENCE</scope>
    <source>
        <strain evidence="1">PC1</strain>
    </source>
</reference>